<dbReference type="PANTHER" id="PTHR43283">
    <property type="entry name" value="BETA-LACTAMASE-RELATED"/>
    <property type="match status" value="1"/>
</dbReference>
<dbReference type="InterPro" id="IPR050789">
    <property type="entry name" value="Diverse_Enzym_Activities"/>
</dbReference>
<dbReference type="InterPro" id="IPR001466">
    <property type="entry name" value="Beta-lactam-related"/>
</dbReference>
<protein>
    <submittedName>
        <fullName evidence="2">Serine hydrolase domain-containing protein</fullName>
        <ecNumber evidence="2">3.1.1.103</ecNumber>
    </submittedName>
</protein>
<dbReference type="Pfam" id="PF00144">
    <property type="entry name" value="Beta-lactamase"/>
    <property type="match status" value="1"/>
</dbReference>
<evidence type="ECO:0000313" key="2">
    <source>
        <dbReference type="EMBL" id="MDH8676881.1"/>
    </source>
</evidence>
<comment type="caution">
    <text evidence="2">The sequence shown here is derived from an EMBL/GenBank/DDBJ whole genome shotgun (WGS) entry which is preliminary data.</text>
</comment>
<name>A0ABT6N8Y8_9FIRM</name>
<dbReference type="SUPFAM" id="SSF56601">
    <property type="entry name" value="beta-lactamase/transpeptidase-like"/>
    <property type="match status" value="1"/>
</dbReference>
<keyword evidence="2" id="KW-0378">Hydrolase</keyword>
<dbReference type="Gene3D" id="3.40.710.10">
    <property type="entry name" value="DD-peptidase/beta-lactamase superfamily"/>
    <property type="match status" value="1"/>
</dbReference>
<feature type="domain" description="Beta-lactamase-related" evidence="1">
    <location>
        <begin position="21"/>
        <end position="275"/>
    </location>
</feature>
<sequence length="297" mass="34031">MGILTDFRLTAIEQNLGLYGIHVYQHGKTIAEHRFRSDDRENLYSASKTVVAIAVGIAELENLLTVDDYVLDFFPDYKSIASEGSDQIKIVHLLKMSSGHISETYEKYNDMDRVKLFFLEELLEKPGSKFYYEDLCTYMLGRIIHKLSGENLLDYLKTRLFDKLGIVNPQWHTCQNGFTACSGGLYLKTEEFSRIGVLLLGKGTYDGHKIVSSGYVERMHSSWIDTSYKLDPESRQGYGYQVWKSTLPNCYRADGMYGQYCIILEDYDAVITVTGHNEEYPKEVLRAIWKDIVPNLG</sequence>
<evidence type="ECO:0000313" key="3">
    <source>
        <dbReference type="Proteomes" id="UP001158045"/>
    </source>
</evidence>
<dbReference type="InterPro" id="IPR012338">
    <property type="entry name" value="Beta-lactam/transpept-like"/>
</dbReference>
<proteinExistence type="predicted"/>
<evidence type="ECO:0000259" key="1">
    <source>
        <dbReference type="Pfam" id="PF00144"/>
    </source>
</evidence>
<dbReference type="Proteomes" id="UP001158045">
    <property type="component" value="Unassembled WGS sequence"/>
</dbReference>
<reference evidence="2 3" key="1">
    <citation type="submission" date="2023-04" db="EMBL/GenBank/DDBJ databases">
        <title>Fusibacter bizertensis strain WBS, isolated from littoral bottom sediments of the Arctic seas - biochemical and genomic analysis.</title>
        <authorList>
            <person name="Brioukhanov A.L."/>
        </authorList>
    </citation>
    <scope>NUCLEOTIDE SEQUENCE [LARGE SCALE GENOMIC DNA]</scope>
    <source>
        <strain evidence="2 3">WBS</strain>
    </source>
</reference>
<dbReference type="RefSeq" id="WP_281092682.1">
    <property type="nucleotide sequence ID" value="NZ_JARYZI010000001.1"/>
</dbReference>
<organism evidence="2 3">
    <name type="scientific">Fusibacter bizertensis</name>
    <dbReference type="NCBI Taxonomy" id="1488331"/>
    <lineage>
        <taxon>Bacteria</taxon>
        <taxon>Bacillati</taxon>
        <taxon>Bacillota</taxon>
        <taxon>Clostridia</taxon>
        <taxon>Eubacteriales</taxon>
        <taxon>Eubacteriales Family XII. Incertae Sedis</taxon>
        <taxon>Fusibacter</taxon>
    </lineage>
</organism>
<dbReference type="GO" id="GO:0016787">
    <property type="term" value="F:hydrolase activity"/>
    <property type="evidence" value="ECO:0007669"/>
    <property type="project" value="UniProtKB-KW"/>
</dbReference>
<accession>A0ABT6N8Y8</accession>
<keyword evidence="3" id="KW-1185">Reference proteome</keyword>
<gene>
    <name evidence="2" type="ORF">QE109_01915</name>
</gene>
<dbReference type="PANTHER" id="PTHR43283:SF7">
    <property type="entry name" value="BETA-LACTAMASE-RELATED DOMAIN-CONTAINING PROTEIN"/>
    <property type="match status" value="1"/>
</dbReference>
<dbReference type="EMBL" id="JARYZI010000001">
    <property type="protein sequence ID" value="MDH8676881.1"/>
    <property type="molecule type" value="Genomic_DNA"/>
</dbReference>
<dbReference type="EC" id="3.1.1.103" evidence="2"/>